<dbReference type="PANTHER" id="PTHR30160:SF19">
    <property type="entry name" value="LIPOPOLYSACCHARIDE HEPTOSYLTRANSFERASE 1"/>
    <property type="match status" value="1"/>
</dbReference>
<keyword evidence="6" id="KW-0808">Transferase</keyword>
<keyword evidence="8" id="KW-0472">Membrane</keyword>
<reference evidence="14" key="1">
    <citation type="submission" date="2021-12" db="EMBL/GenBank/DDBJ databases">
        <authorList>
            <person name="Veyrier F.J."/>
        </authorList>
    </citation>
    <scope>NUCLEOTIDE SEQUENCE</scope>
    <source>
        <strain evidence="14">SAG 1488-6</strain>
    </source>
</reference>
<evidence type="ECO:0000256" key="7">
    <source>
        <dbReference type="ARBA" id="ARBA00022985"/>
    </source>
</evidence>
<dbReference type="InterPro" id="IPR011908">
    <property type="entry name" value="LipoPS_heptosylTferase-I"/>
</dbReference>
<evidence type="ECO:0000256" key="10">
    <source>
        <dbReference type="ARBA" id="ARBA00044041"/>
    </source>
</evidence>
<evidence type="ECO:0000256" key="2">
    <source>
        <dbReference type="ARBA" id="ARBA00004713"/>
    </source>
</evidence>
<evidence type="ECO:0000256" key="8">
    <source>
        <dbReference type="ARBA" id="ARBA00023136"/>
    </source>
</evidence>
<dbReference type="SUPFAM" id="SSF53756">
    <property type="entry name" value="UDP-Glycosyltransferase/glycogen phosphorylase"/>
    <property type="match status" value="1"/>
</dbReference>
<evidence type="ECO:0000256" key="9">
    <source>
        <dbReference type="ARBA" id="ARBA00043995"/>
    </source>
</evidence>
<dbReference type="CDD" id="cd03789">
    <property type="entry name" value="GT9_LPS_heptosyltransferase"/>
    <property type="match status" value="1"/>
</dbReference>
<keyword evidence="15" id="KW-1185">Reference proteome</keyword>
<evidence type="ECO:0000256" key="11">
    <source>
        <dbReference type="ARBA" id="ARBA00044190"/>
    </source>
</evidence>
<evidence type="ECO:0000313" key="14">
    <source>
        <dbReference type="EMBL" id="UOO92443.1"/>
    </source>
</evidence>
<comment type="pathway">
    <text evidence="2">Bacterial outer membrane biogenesis; LPS core biosynthesis.</text>
</comment>
<dbReference type="NCBIfam" id="TIGR02193">
    <property type="entry name" value="heptsyl_trn_I"/>
    <property type="match status" value="1"/>
</dbReference>
<dbReference type="EMBL" id="CP091512">
    <property type="protein sequence ID" value="UOO92443.1"/>
    <property type="molecule type" value="Genomic_DNA"/>
</dbReference>
<evidence type="ECO:0000313" key="15">
    <source>
        <dbReference type="Proteomes" id="UP000832034"/>
    </source>
</evidence>
<keyword evidence="4" id="KW-0997">Cell inner membrane</keyword>
<protein>
    <recommendedName>
        <fullName evidence="11">Lipopolysaccharide heptosyltransferase 1</fullName>
        <ecNumber evidence="10">2.4.99.23</ecNumber>
    </recommendedName>
    <alternativeName>
        <fullName evidence="12">ADP-heptose:lipopolysaccharide heptosyltransferase I</fullName>
    </alternativeName>
</protein>
<comment type="subcellular location">
    <subcellularLocation>
        <location evidence="1">Cell inner membrane</location>
        <topology evidence="1">Peripheral membrane protein</topology>
        <orientation evidence="1">Cytoplasmic side</orientation>
    </subcellularLocation>
</comment>
<evidence type="ECO:0000256" key="3">
    <source>
        <dbReference type="ARBA" id="ARBA00022475"/>
    </source>
</evidence>
<evidence type="ECO:0000256" key="6">
    <source>
        <dbReference type="ARBA" id="ARBA00022679"/>
    </source>
</evidence>
<evidence type="ECO:0000256" key="5">
    <source>
        <dbReference type="ARBA" id="ARBA00022676"/>
    </source>
</evidence>
<gene>
    <name evidence="14" type="primary">waaC</name>
    <name evidence="14" type="ORF">LVJ81_12700</name>
</gene>
<dbReference type="PANTHER" id="PTHR30160">
    <property type="entry name" value="TETRAACYLDISACCHARIDE 4'-KINASE-RELATED"/>
    <property type="match status" value="1"/>
</dbReference>
<proteinExistence type="inferred from homology"/>
<reference evidence="14" key="2">
    <citation type="journal article" date="2022" name="Res Sq">
        <title>Evolution of multicellular longitudinally dividing oral cavity symbionts (Neisseriaceae).</title>
        <authorList>
            <person name="Nyongesa S."/>
            <person name="Weber P."/>
            <person name="Bernet E."/>
            <person name="Pullido F."/>
            <person name="Nieckarz M."/>
            <person name="Delaby M."/>
            <person name="Nieves C."/>
            <person name="Viehboeck T."/>
            <person name="Krause N."/>
            <person name="Rivera-Millot A."/>
            <person name="Nakamura A."/>
            <person name="Vischer N."/>
            <person name="VanNieuwenhze M."/>
            <person name="Brun Y."/>
            <person name="Cava F."/>
            <person name="Bulgheresi S."/>
            <person name="Veyrier F."/>
        </authorList>
    </citation>
    <scope>NUCLEOTIDE SEQUENCE</scope>
    <source>
        <strain evidence="14">SAG 1488-6</strain>
    </source>
</reference>
<accession>A0ABY4EAT7</accession>
<keyword evidence="7" id="KW-0448">Lipopolysaccharide biosynthesis</keyword>
<name>A0ABY4EAT7_VITST</name>
<comment type="catalytic activity">
    <reaction evidence="13">
        <text>an alpha-Kdo-(2-&gt;4)-alpha-Kdo-(2-&gt;6)-lipid A + ADP-L-glycero-beta-D-manno-heptose = an L-alpha-D-Hep-(1-&gt;5)-[alpha-Kdo-(2-&gt;4)]-alpha-Kdo-(2-&gt;6)-lipid A + ADP + H(+)</text>
        <dbReference type="Rhea" id="RHEA:74067"/>
        <dbReference type="ChEBI" id="CHEBI:15378"/>
        <dbReference type="ChEBI" id="CHEBI:61506"/>
        <dbReference type="ChEBI" id="CHEBI:176431"/>
        <dbReference type="ChEBI" id="CHEBI:193068"/>
        <dbReference type="ChEBI" id="CHEBI:456216"/>
        <dbReference type="EC" id="2.4.99.23"/>
    </reaction>
</comment>
<keyword evidence="3" id="KW-1003">Cell membrane</keyword>
<evidence type="ECO:0000256" key="4">
    <source>
        <dbReference type="ARBA" id="ARBA00022519"/>
    </source>
</evidence>
<dbReference type="Gene3D" id="3.40.50.2000">
    <property type="entry name" value="Glycogen Phosphorylase B"/>
    <property type="match status" value="2"/>
</dbReference>
<sequence length="323" mass="36743">MNILLLRLSSMGDLIHTLPAIEDLSTHRPDVKLDWMCEASFADIAALHPFVQNVIPMHWRQWRKQLWQSQTRSAMMQLRNQLIGKDYQFALDSQGLIKSALFGKFAHTPIVGYDQHSIREPLASMFYQKKYAVDKYADAIWRNRQLFALAFGYEFDVDKVVFGAKVPTTVNNIVDNMTPYIVALHATSQDEKLWPETLWFELFERLHQQTGFDIYLPWGNDIEKNRAIKWAAQFNYVKLAPKMNLQQAAKLLADAQSVIGVDTGLLHLANALNKPTVGIYLHSNPMLTGVQITPISTNVGDVGVCPTVDMVFNAWQYCSAAKI</sequence>
<keyword evidence="5" id="KW-0328">Glycosyltransferase</keyword>
<organism evidence="14 15">
    <name type="scientific">Vitreoscilla stercoraria</name>
    <dbReference type="NCBI Taxonomy" id="61"/>
    <lineage>
        <taxon>Bacteria</taxon>
        <taxon>Pseudomonadati</taxon>
        <taxon>Pseudomonadota</taxon>
        <taxon>Betaproteobacteria</taxon>
        <taxon>Neisseriales</taxon>
        <taxon>Neisseriaceae</taxon>
        <taxon>Vitreoscilla</taxon>
    </lineage>
</organism>
<dbReference type="RefSeq" id="WP_019958590.1">
    <property type="nucleotide sequence ID" value="NZ_CP091512.1"/>
</dbReference>
<dbReference type="Proteomes" id="UP000832034">
    <property type="component" value="Chromosome"/>
</dbReference>
<evidence type="ECO:0000256" key="13">
    <source>
        <dbReference type="ARBA" id="ARBA00049201"/>
    </source>
</evidence>
<evidence type="ECO:0000256" key="12">
    <source>
        <dbReference type="ARBA" id="ARBA00044330"/>
    </source>
</evidence>
<comment type="similarity">
    <text evidence="9">Belongs to the glycosyltransferase 9 family.</text>
</comment>
<dbReference type="InterPro" id="IPR051199">
    <property type="entry name" value="LPS_LOS_Heptosyltrfase"/>
</dbReference>
<dbReference type="Pfam" id="PF01075">
    <property type="entry name" value="Glyco_transf_9"/>
    <property type="match status" value="1"/>
</dbReference>
<evidence type="ECO:0000256" key="1">
    <source>
        <dbReference type="ARBA" id="ARBA00004515"/>
    </source>
</evidence>
<dbReference type="EC" id="2.4.99.23" evidence="10"/>
<dbReference type="InterPro" id="IPR002201">
    <property type="entry name" value="Glyco_trans_9"/>
</dbReference>